<organism evidence="1">
    <name type="scientific">Pseudoalteromonas translucida KMM 520</name>
    <dbReference type="NCBI Taxonomy" id="1315283"/>
    <lineage>
        <taxon>Bacteria</taxon>
        <taxon>Pseudomonadati</taxon>
        <taxon>Pseudomonadota</taxon>
        <taxon>Gammaproteobacteria</taxon>
        <taxon>Alteromonadales</taxon>
        <taxon>Pseudoalteromonadaceae</taxon>
        <taxon>Pseudoalteromonas</taxon>
    </lineage>
</organism>
<protein>
    <submittedName>
        <fullName evidence="1">Uncharacterized protein</fullName>
    </submittedName>
</protein>
<dbReference type="AlphaFoldDB" id="A0A0U2LMP0"/>
<evidence type="ECO:0000313" key="1">
    <source>
        <dbReference type="EMBL" id="ALS32902.1"/>
    </source>
</evidence>
<reference evidence="1 2" key="1">
    <citation type="submission" date="2015-03" db="EMBL/GenBank/DDBJ databases">
        <authorList>
            <person name="Murphy D."/>
        </authorList>
    </citation>
    <scope>NUCLEOTIDE SEQUENCE [LARGE SCALE GENOMIC DNA]</scope>
    <source>
        <strain evidence="1 2">KMM 520</strain>
    </source>
</reference>
<accession>A0A0U2LMP0</accession>
<dbReference type="EMBL" id="CP011034">
    <property type="protein sequence ID" value="ALS32902.1"/>
    <property type="molecule type" value="Genomic_DNA"/>
</dbReference>
<dbReference type="PATRIC" id="fig|1315283.4.peg.1495"/>
<sequence length="83" mass="9746">MDAKFKIYLANLAAIQQYSGLKHADDHSDVRWLGEMLRLNILPENYIYPRKLRAVSDLMRKRMDIVQQPTKNLLLLNAQSYLN</sequence>
<name>A0A0U2LMP0_9GAMM</name>
<gene>
    <name evidence="1" type="ORF">PTRA_a1737</name>
</gene>
<proteinExistence type="predicted"/>
<dbReference type="KEGG" id="ptn:PTRA_a1737"/>
<dbReference type="Proteomes" id="UP000065261">
    <property type="component" value="Chromosome I"/>
</dbReference>
<evidence type="ECO:0000313" key="2">
    <source>
        <dbReference type="Proteomes" id="UP000065261"/>
    </source>
</evidence>